<keyword evidence="1" id="KW-0472">Membrane</keyword>
<gene>
    <name evidence="3" type="ORF">EG028_23845</name>
</gene>
<dbReference type="InterPro" id="IPR050640">
    <property type="entry name" value="Bact_2-comp_sensor_kinase"/>
</dbReference>
<feature type="transmembrane region" description="Helical" evidence="1">
    <location>
        <begin position="134"/>
        <end position="154"/>
    </location>
</feature>
<feature type="transmembrane region" description="Helical" evidence="1">
    <location>
        <begin position="87"/>
        <end position="106"/>
    </location>
</feature>
<protein>
    <recommendedName>
        <fullName evidence="2">Signal transduction histidine kinase internal region domain-containing protein</fullName>
    </recommendedName>
</protein>
<reference evidence="4" key="1">
    <citation type="submission" date="2018-11" db="EMBL/GenBank/DDBJ databases">
        <title>Chitinophaga lutea sp.nov., isolate from arsenic contaminated soil.</title>
        <authorList>
            <person name="Zong Y."/>
        </authorList>
    </citation>
    <scope>NUCLEOTIDE SEQUENCE [LARGE SCALE GENOMIC DNA]</scope>
    <source>
        <strain evidence="4">YLT18</strain>
    </source>
</reference>
<dbReference type="EMBL" id="RMBX01000014">
    <property type="protein sequence ID" value="RPD38742.1"/>
    <property type="molecule type" value="Genomic_DNA"/>
</dbReference>
<dbReference type="SUPFAM" id="SSF55874">
    <property type="entry name" value="ATPase domain of HSP90 chaperone/DNA topoisomerase II/histidine kinase"/>
    <property type="match status" value="1"/>
</dbReference>
<proteinExistence type="predicted"/>
<feature type="transmembrane region" description="Helical" evidence="1">
    <location>
        <begin position="12"/>
        <end position="32"/>
    </location>
</feature>
<evidence type="ECO:0000256" key="1">
    <source>
        <dbReference type="SAM" id="Phobius"/>
    </source>
</evidence>
<feature type="transmembrane region" description="Helical" evidence="1">
    <location>
        <begin position="52"/>
        <end position="75"/>
    </location>
</feature>
<dbReference type="PANTHER" id="PTHR34220:SF7">
    <property type="entry name" value="SENSOR HISTIDINE KINASE YPDA"/>
    <property type="match status" value="1"/>
</dbReference>
<dbReference type="PANTHER" id="PTHR34220">
    <property type="entry name" value="SENSOR HISTIDINE KINASE YPDA"/>
    <property type="match status" value="1"/>
</dbReference>
<dbReference type="AlphaFoldDB" id="A0A3N4M629"/>
<evidence type="ECO:0000313" key="3">
    <source>
        <dbReference type="EMBL" id="RPD38742.1"/>
    </source>
</evidence>
<dbReference type="GO" id="GO:0016020">
    <property type="term" value="C:membrane"/>
    <property type="evidence" value="ECO:0007669"/>
    <property type="project" value="InterPro"/>
</dbReference>
<keyword evidence="1" id="KW-1133">Transmembrane helix</keyword>
<dbReference type="GO" id="GO:0000155">
    <property type="term" value="F:phosphorelay sensor kinase activity"/>
    <property type="evidence" value="ECO:0007669"/>
    <property type="project" value="InterPro"/>
</dbReference>
<dbReference type="InterPro" id="IPR036890">
    <property type="entry name" value="HATPase_C_sf"/>
</dbReference>
<keyword evidence="1" id="KW-0812">Transmembrane</keyword>
<dbReference type="RefSeq" id="WP_120518711.1">
    <property type="nucleotide sequence ID" value="NZ_QXZY01000014.1"/>
</dbReference>
<evidence type="ECO:0000259" key="2">
    <source>
        <dbReference type="Pfam" id="PF06580"/>
    </source>
</evidence>
<sequence>MHTRRINWKKLAIYVPLIVLLILTTFQFHLNFRGGAAILNIRWEVSLSYPDNLALFGISYVLLKLAIFSVCYFWLYPRFMRQRKYGLWLLWAVIIWLGATLVRYLVEQVISPALFNYSNYPSDYNKIEYNIDNFYWLIPWVVAGTVIPFIEDWFRMKRDRQQLEIQRTKAELALLKSQLNPHFLFNTLNSIYSLAYQQSPKAPDAILKLSEVMRYVLYDSEGRLVPLEKELQYLHSFVDLQKARFKETIYVDLLVSGSVTTQQIVPVLLIAFVENAFKHGELYDPKDPVLIQVNVDGQRLHLIVQNRISNTLKDQAGGIGLPNIRRRLELMYEGKYQLDIRNTPTHYICELELDLSASQANHQSAAR</sequence>
<dbReference type="InterPro" id="IPR010559">
    <property type="entry name" value="Sig_transdc_His_kin_internal"/>
</dbReference>
<dbReference type="OrthoDB" id="9809908at2"/>
<keyword evidence="4" id="KW-1185">Reference proteome</keyword>
<comment type="caution">
    <text evidence="3">The sequence shown here is derived from an EMBL/GenBank/DDBJ whole genome shotgun (WGS) entry which is preliminary data.</text>
</comment>
<dbReference type="Gene3D" id="3.30.565.10">
    <property type="entry name" value="Histidine kinase-like ATPase, C-terminal domain"/>
    <property type="match status" value="1"/>
</dbReference>
<dbReference type="Proteomes" id="UP000279089">
    <property type="component" value="Unassembled WGS sequence"/>
</dbReference>
<organism evidence="3 4">
    <name type="scientific">Chitinophaga barathri</name>
    <dbReference type="NCBI Taxonomy" id="1647451"/>
    <lineage>
        <taxon>Bacteria</taxon>
        <taxon>Pseudomonadati</taxon>
        <taxon>Bacteroidota</taxon>
        <taxon>Chitinophagia</taxon>
        <taxon>Chitinophagales</taxon>
        <taxon>Chitinophagaceae</taxon>
        <taxon>Chitinophaga</taxon>
    </lineage>
</organism>
<evidence type="ECO:0000313" key="4">
    <source>
        <dbReference type="Proteomes" id="UP000279089"/>
    </source>
</evidence>
<feature type="domain" description="Signal transduction histidine kinase internal region" evidence="2">
    <location>
        <begin position="170"/>
        <end position="248"/>
    </location>
</feature>
<dbReference type="Pfam" id="PF06580">
    <property type="entry name" value="His_kinase"/>
    <property type="match status" value="1"/>
</dbReference>
<name>A0A3N4M629_9BACT</name>
<accession>A0A3N4M629</accession>